<dbReference type="AlphaFoldDB" id="A0A2P4P141"/>
<name>A0A2P4P141_RHIID</name>
<gene>
    <name evidence="2" type="ORF">GLOIN_2v1725214</name>
</gene>
<evidence type="ECO:0000313" key="3">
    <source>
        <dbReference type="Proteomes" id="UP000018888"/>
    </source>
</evidence>
<evidence type="ECO:0000259" key="1">
    <source>
        <dbReference type="PROSITE" id="PS51886"/>
    </source>
</evidence>
<feature type="domain" description="TLDc" evidence="1">
    <location>
        <begin position="31"/>
        <end position="199"/>
    </location>
</feature>
<keyword evidence="3" id="KW-1185">Reference proteome</keyword>
<proteinExistence type="predicted"/>
<reference evidence="2 3" key="2">
    <citation type="journal article" date="2018" name="New Phytol.">
        <title>High intraspecific genome diversity in the model arbuscular mycorrhizal symbiont Rhizophagus irregularis.</title>
        <authorList>
            <person name="Chen E.C.H."/>
            <person name="Morin E."/>
            <person name="Beaudet D."/>
            <person name="Noel J."/>
            <person name="Yildirir G."/>
            <person name="Ndikumana S."/>
            <person name="Charron P."/>
            <person name="St-Onge C."/>
            <person name="Giorgi J."/>
            <person name="Kruger M."/>
            <person name="Marton T."/>
            <person name="Ropars J."/>
            <person name="Grigoriev I.V."/>
            <person name="Hainaut M."/>
            <person name="Henrissat B."/>
            <person name="Roux C."/>
            <person name="Martin F."/>
            <person name="Corradi N."/>
        </authorList>
    </citation>
    <scope>NUCLEOTIDE SEQUENCE [LARGE SCALE GENOMIC DNA]</scope>
    <source>
        <strain evidence="2 3">DAOM 197198</strain>
    </source>
</reference>
<evidence type="ECO:0000313" key="2">
    <source>
        <dbReference type="EMBL" id="POG59084.1"/>
    </source>
</evidence>
<dbReference type="InterPro" id="IPR006571">
    <property type="entry name" value="TLDc_dom"/>
</dbReference>
<dbReference type="Pfam" id="PF07534">
    <property type="entry name" value="TLD"/>
    <property type="match status" value="1"/>
</dbReference>
<dbReference type="PROSITE" id="PS51886">
    <property type="entry name" value="TLDC"/>
    <property type="match status" value="1"/>
</dbReference>
<dbReference type="VEuPathDB" id="FungiDB:RhiirFUN_004166"/>
<reference evidence="2 3" key="1">
    <citation type="journal article" date="2013" name="Proc. Natl. Acad. Sci. U.S.A.">
        <title>Genome of an arbuscular mycorrhizal fungus provides insight into the oldest plant symbiosis.</title>
        <authorList>
            <person name="Tisserant E."/>
            <person name="Malbreil M."/>
            <person name="Kuo A."/>
            <person name="Kohler A."/>
            <person name="Symeonidi A."/>
            <person name="Balestrini R."/>
            <person name="Charron P."/>
            <person name="Duensing N."/>
            <person name="Frei Dit Frey N."/>
            <person name="Gianinazzi-Pearson V."/>
            <person name="Gilbert L.B."/>
            <person name="Handa Y."/>
            <person name="Herr J.R."/>
            <person name="Hijri M."/>
            <person name="Koul R."/>
            <person name="Kawaguchi M."/>
            <person name="Krajinski F."/>
            <person name="Lammers P.J."/>
            <person name="Masclaux F.G."/>
            <person name="Murat C."/>
            <person name="Morin E."/>
            <person name="Ndikumana S."/>
            <person name="Pagni M."/>
            <person name="Petitpierre D."/>
            <person name="Requena N."/>
            <person name="Rosikiewicz P."/>
            <person name="Riley R."/>
            <person name="Saito K."/>
            <person name="San Clemente H."/>
            <person name="Shapiro H."/>
            <person name="van Tuinen D."/>
            <person name="Becard G."/>
            <person name="Bonfante P."/>
            <person name="Paszkowski U."/>
            <person name="Shachar-Hill Y.Y."/>
            <person name="Tuskan G.A."/>
            <person name="Young P.W."/>
            <person name="Sanders I.R."/>
            <person name="Henrissat B."/>
            <person name="Rensing S.A."/>
            <person name="Grigoriev I.V."/>
            <person name="Corradi N."/>
            <person name="Roux C."/>
            <person name="Martin F."/>
        </authorList>
    </citation>
    <scope>NUCLEOTIDE SEQUENCE [LARGE SCALE GENOMIC DNA]</scope>
    <source>
        <strain evidence="2 3">DAOM 197198</strain>
    </source>
</reference>
<sequence>MERTLHGFIPLVRFYHIPSDVFFYKVLPYRKLLPKQLVYEITEYNMKDNLYYNFENIPYNFNLLYRASREGMDTKQFRNNCNNKGATIVITQVKGTNQIIGGYNPLVWDSSNSTKATTDSFIFSFADKKDINTAIIGRVKNTNSAIFCAGTLGPAFGPGADLYCTSGKQWKCSSQNHYYSINLPFRTFFAEDYEVFQVIKKQSIG</sequence>
<comment type="caution">
    <text evidence="2">The sequence shown here is derived from an EMBL/GenBank/DDBJ whole genome shotgun (WGS) entry which is preliminary data.</text>
</comment>
<accession>A0A2P4P141</accession>
<dbReference type="EMBL" id="AUPC02000476">
    <property type="protein sequence ID" value="POG59084.1"/>
    <property type="molecule type" value="Genomic_DNA"/>
</dbReference>
<organism evidence="2 3">
    <name type="scientific">Rhizophagus irregularis (strain DAOM 181602 / DAOM 197198 / MUCL 43194)</name>
    <name type="common">Arbuscular mycorrhizal fungus</name>
    <name type="synonym">Glomus intraradices</name>
    <dbReference type="NCBI Taxonomy" id="747089"/>
    <lineage>
        <taxon>Eukaryota</taxon>
        <taxon>Fungi</taxon>
        <taxon>Fungi incertae sedis</taxon>
        <taxon>Mucoromycota</taxon>
        <taxon>Glomeromycotina</taxon>
        <taxon>Glomeromycetes</taxon>
        <taxon>Glomerales</taxon>
        <taxon>Glomeraceae</taxon>
        <taxon>Rhizophagus</taxon>
    </lineage>
</organism>
<dbReference type="Proteomes" id="UP000018888">
    <property type="component" value="Unassembled WGS sequence"/>
</dbReference>
<protein>
    <recommendedName>
        <fullName evidence="1">TLDc domain-containing protein</fullName>
    </recommendedName>
</protein>